<gene>
    <name evidence="1" type="ORF">LVIROSA_LOCUS23420</name>
</gene>
<accession>A0AAU9NGT1</accession>
<evidence type="ECO:0000313" key="1">
    <source>
        <dbReference type="EMBL" id="CAH1437076.1"/>
    </source>
</evidence>
<evidence type="ECO:0000313" key="2">
    <source>
        <dbReference type="Proteomes" id="UP001157418"/>
    </source>
</evidence>
<organism evidence="1 2">
    <name type="scientific">Lactuca virosa</name>
    <dbReference type="NCBI Taxonomy" id="75947"/>
    <lineage>
        <taxon>Eukaryota</taxon>
        <taxon>Viridiplantae</taxon>
        <taxon>Streptophyta</taxon>
        <taxon>Embryophyta</taxon>
        <taxon>Tracheophyta</taxon>
        <taxon>Spermatophyta</taxon>
        <taxon>Magnoliopsida</taxon>
        <taxon>eudicotyledons</taxon>
        <taxon>Gunneridae</taxon>
        <taxon>Pentapetalae</taxon>
        <taxon>asterids</taxon>
        <taxon>campanulids</taxon>
        <taxon>Asterales</taxon>
        <taxon>Asteraceae</taxon>
        <taxon>Cichorioideae</taxon>
        <taxon>Cichorieae</taxon>
        <taxon>Lactucinae</taxon>
        <taxon>Lactuca</taxon>
    </lineage>
</organism>
<proteinExistence type="predicted"/>
<dbReference type="AlphaFoldDB" id="A0AAU9NGT1"/>
<keyword evidence="2" id="KW-1185">Reference proteome</keyword>
<comment type="caution">
    <text evidence="1">The sequence shown here is derived from an EMBL/GenBank/DDBJ whole genome shotgun (WGS) entry which is preliminary data.</text>
</comment>
<protein>
    <submittedName>
        <fullName evidence="1">Uncharacterized protein</fullName>
    </submittedName>
</protein>
<reference evidence="1 2" key="1">
    <citation type="submission" date="2022-01" db="EMBL/GenBank/DDBJ databases">
        <authorList>
            <person name="Xiong W."/>
            <person name="Schranz E."/>
        </authorList>
    </citation>
    <scope>NUCLEOTIDE SEQUENCE [LARGE SCALE GENOMIC DNA]</scope>
</reference>
<name>A0AAU9NGT1_9ASTR</name>
<dbReference type="Proteomes" id="UP001157418">
    <property type="component" value="Unassembled WGS sequence"/>
</dbReference>
<dbReference type="EMBL" id="CAKMRJ010004445">
    <property type="protein sequence ID" value="CAH1437076.1"/>
    <property type="molecule type" value="Genomic_DNA"/>
</dbReference>
<sequence length="74" mass="7958">MTNIESIPRPIISMGEPLVTPSNLFTSLHLSLSLSLSLISAGNKRLVQIFISTASILYLSSSPLIVSQACTRDL</sequence>